<comment type="similarity">
    <text evidence="1 2">Belongs to the 5'-nucleotidase family.</text>
</comment>
<gene>
    <name evidence="4" type="ORF">FH5T_14195</name>
    <name evidence="5" type="ORF">SAMN05444285_12413</name>
</gene>
<reference evidence="5 7" key="2">
    <citation type="submission" date="2016-10" db="EMBL/GenBank/DDBJ databases">
        <authorList>
            <person name="de Groot N.N."/>
        </authorList>
    </citation>
    <scope>NUCLEOTIDE SEQUENCE [LARGE SCALE GENOMIC DNA]</scope>
    <source>
        <strain evidence="5 7">DSM 25947</strain>
    </source>
</reference>
<evidence type="ECO:0000259" key="3">
    <source>
        <dbReference type="Pfam" id="PF00149"/>
    </source>
</evidence>
<proteinExistence type="inferred from homology"/>
<evidence type="ECO:0000313" key="4">
    <source>
        <dbReference type="EMBL" id="AHW60397.1"/>
    </source>
</evidence>
<dbReference type="PANTHER" id="PTHR11575">
    <property type="entry name" value="5'-NUCLEOTIDASE-RELATED"/>
    <property type="match status" value="1"/>
</dbReference>
<reference evidence="4 6" key="1">
    <citation type="submission" date="2014-03" db="EMBL/GenBank/DDBJ databases">
        <title>Complete genome sequence of a deeply braunched marine Bacteroidia bacterium Draconibacterium orientale type strain FH5T.</title>
        <authorList>
            <person name="Li X."/>
            <person name="Wang X."/>
            <person name="Xie Z."/>
            <person name="Du Z."/>
            <person name="Chen G."/>
        </authorList>
    </citation>
    <scope>NUCLEOTIDE SEQUENCE [LARGE SCALE GENOMIC DNA]</scope>
    <source>
        <strain evidence="4 6">FH5</strain>
    </source>
</reference>
<keyword evidence="6" id="KW-1185">Reference proteome</keyword>
<evidence type="ECO:0000256" key="2">
    <source>
        <dbReference type="RuleBase" id="RU362119"/>
    </source>
</evidence>
<dbReference type="InterPro" id="IPR006179">
    <property type="entry name" value="5_nucleotidase/apyrase"/>
</dbReference>
<dbReference type="KEGG" id="dori:FH5T_14195"/>
<dbReference type="EMBL" id="FOHT01000024">
    <property type="protein sequence ID" value="SET80687.1"/>
    <property type="molecule type" value="Genomic_DNA"/>
</dbReference>
<dbReference type="EMBL" id="CP007451">
    <property type="protein sequence ID" value="AHW60397.1"/>
    <property type="molecule type" value="Genomic_DNA"/>
</dbReference>
<keyword evidence="2" id="KW-0547">Nucleotide-binding</keyword>
<dbReference type="Proteomes" id="UP000181981">
    <property type="component" value="Unassembled WGS sequence"/>
</dbReference>
<dbReference type="HOGENOM" id="CLU_005854_0_1_10"/>
<dbReference type="PANTHER" id="PTHR11575:SF24">
    <property type="entry name" value="5'-NUCLEOTIDASE"/>
    <property type="match status" value="1"/>
</dbReference>
<dbReference type="PRINTS" id="PR01607">
    <property type="entry name" value="APYRASEFAMLY"/>
</dbReference>
<dbReference type="GO" id="GO:0009166">
    <property type="term" value="P:nucleotide catabolic process"/>
    <property type="evidence" value="ECO:0007669"/>
    <property type="project" value="InterPro"/>
</dbReference>
<protein>
    <submittedName>
        <fullName evidence="5">5'-nucleotidase</fullName>
    </submittedName>
</protein>
<dbReference type="GO" id="GO:0046872">
    <property type="term" value="F:metal ion binding"/>
    <property type="evidence" value="ECO:0007669"/>
    <property type="project" value="InterPro"/>
</dbReference>
<dbReference type="InterPro" id="IPR004843">
    <property type="entry name" value="Calcineurin-like_PHP"/>
</dbReference>
<dbReference type="PROSITE" id="PS00786">
    <property type="entry name" value="5_NUCLEOTIDASE_2"/>
    <property type="match status" value="1"/>
</dbReference>
<dbReference type="Gene3D" id="3.60.21.10">
    <property type="match status" value="1"/>
</dbReference>
<sequence>MDRRRFIRNVAAGTAGITLGAVPYELFAHEDFTTISILHTNDIHCHIEPFTGSNERYANKGGLARIAKLAALERQKNPNTLLLDAGDMFQGTPYFNYFKGELMLKVMSEAGYDASTIGNHEFDNGLQGIKDPLPNAEFPIISSNYDFSDTILSGSFPEYKIFRRDGVKIGIYGVGIELENLVGKKNYGATVYNDPVVVAQRMESFLKNEKKCDLVICLSHIGLRYRDNKVSDMVLAAETSFTDLIIGGHTHSYLEKPLEEKNKLGQTVIVNQAWWGGLVVGKIDFVFEKSKRNKKAVYSDLL</sequence>
<dbReference type="STRING" id="1168034.FH5T_14195"/>
<dbReference type="InterPro" id="IPR029052">
    <property type="entry name" value="Metallo-depent_PP-like"/>
</dbReference>
<evidence type="ECO:0000256" key="1">
    <source>
        <dbReference type="ARBA" id="ARBA00006654"/>
    </source>
</evidence>
<name>X5DIR2_9BACT</name>
<accession>X5DIR2</accession>
<dbReference type="SUPFAM" id="SSF56300">
    <property type="entry name" value="Metallo-dependent phosphatases"/>
    <property type="match status" value="1"/>
</dbReference>
<dbReference type="OrthoDB" id="9775118at2"/>
<dbReference type="AlphaFoldDB" id="X5DIR2"/>
<dbReference type="eggNOG" id="COG0737">
    <property type="taxonomic scope" value="Bacteria"/>
</dbReference>
<dbReference type="RefSeq" id="WP_038559743.1">
    <property type="nucleotide sequence ID" value="NZ_FOHT01000024.1"/>
</dbReference>
<evidence type="ECO:0000313" key="7">
    <source>
        <dbReference type="Proteomes" id="UP000181981"/>
    </source>
</evidence>
<evidence type="ECO:0000313" key="5">
    <source>
        <dbReference type="EMBL" id="SET80687.1"/>
    </source>
</evidence>
<dbReference type="GO" id="GO:0016788">
    <property type="term" value="F:hydrolase activity, acting on ester bonds"/>
    <property type="evidence" value="ECO:0007669"/>
    <property type="project" value="InterPro"/>
</dbReference>
<dbReference type="CDD" id="cd00845">
    <property type="entry name" value="MPP_UshA_N_like"/>
    <property type="match status" value="1"/>
</dbReference>
<feature type="domain" description="Calcineurin-like phosphoesterase" evidence="3">
    <location>
        <begin position="36"/>
        <end position="253"/>
    </location>
</feature>
<dbReference type="GO" id="GO:0000166">
    <property type="term" value="F:nucleotide binding"/>
    <property type="evidence" value="ECO:0007669"/>
    <property type="project" value="UniProtKB-KW"/>
</dbReference>
<dbReference type="InterPro" id="IPR006146">
    <property type="entry name" value="5'-Nucleotdase_CS"/>
</dbReference>
<dbReference type="Proteomes" id="UP000023772">
    <property type="component" value="Chromosome"/>
</dbReference>
<evidence type="ECO:0000313" key="6">
    <source>
        <dbReference type="Proteomes" id="UP000023772"/>
    </source>
</evidence>
<keyword evidence="2" id="KW-0378">Hydrolase</keyword>
<dbReference type="Pfam" id="PF00149">
    <property type="entry name" value="Metallophos"/>
    <property type="match status" value="1"/>
</dbReference>
<organism evidence="5 7">
    <name type="scientific">Draconibacterium orientale</name>
    <dbReference type="NCBI Taxonomy" id="1168034"/>
    <lineage>
        <taxon>Bacteria</taxon>
        <taxon>Pseudomonadati</taxon>
        <taxon>Bacteroidota</taxon>
        <taxon>Bacteroidia</taxon>
        <taxon>Marinilabiliales</taxon>
        <taxon>Prolixibacteraceae</taxon>
        <taxon>Draconibacterium</taxon>
    </lineage>
</organism>